<protein>
    <submittedName>
        <fullName evidence="3">Pyruvate carboxylase subunit B</fullName>
        <ecNumber evidence="3">6.4.1.1</ecNumber>
    </submittedName>
</protein>
<gene>
    <name evidence="3" type="ORF">FYJ74_01405</name>
</gene>
<keyword evidence="4" id="KW-1185">Reference proteome</keyword>
<dbReference type="PANTHER" id="PTHR43778:SF2">
    <property type="entry name" value="PYRUVATE CARBOXYLASE, MITOCHONDRIAL"/>
    <property type="match status" value="1"/>
</dbReference>
<proteinExistence type="predicted"/>
<dbReference type="CDD" id="cd07937">
    <property type="entry name" value="DRE_TIM_PC_TC_5S"/>
    <property type="match status" value="1"/>
</dbReference>
<dbReference type="Pfam" id="PF02436">
    <property type="entry name" value="PYC_OADA"/>
    <property type="match status" value="1"/>
</dbReference>
<dbReference type="GO" id="GO:0005737">
    <property type="term" value="C:cytoplasm"/>
    <property type="evidence" value="ECO:0007669"/>
    <property type="project" value="TreeGrafter"/>
</dbReference>
<keyword evidence="3" id="KW-0436">Ligase</keyword>
<dbReference type="EC" id="6.4.1.1" evidence="3"/>
<dbReference type="AlphaFoldDB" id="A0A6L5YAZ8"/>
<evidence type="ECO:0000313" key="4">
    <source>
        <dbReference type="Proteomes" id="UP000473699"/>
    </source>
</evidence>
<sequence>MVSKKAHSSAAVGDEKADIQKKMPPAEESAAREITREISETRRVEITETVLRDAHQSLMATRMSLDDMLPVLDQMDEIGYHSLEVWGGATFDACMRFLNEDPWERLRTLKKHFKKTKLQMLLRGQNLVGYRHYADDTAKEFVKRAVGNGIDIIRIFDALNDLRNLEVTAAQTKAEGAHLQLCIAYTTSPVHTVEAFVKLASQMKDLGADSICIKDMAGLLTPTAAKELVHGIKRATALPIQVHSHYTCGLAGLAYYAAIEAGADVIDCALSPFSMGTSQPCTETFVAALAGSQWDTGLDIRQVTPISNHFKKIRAKYDKIFVKVQGANTDILLAQIPGGMYSNLVNQLKEAGQQDKLPQVLEEVPYVRAAMGYPPLVTPSSQIVGTQATLNVLSGERWKIIPKEVYNLFKGMYGQTPAPMDPEIQKKVLGGDKPITCRPADLIEPELEKARKEVASWITQPEDVLTYVLFPAVAKDFLVKKYARETMTDIGLNEFVDGSAYPV</sequence>
<evidence type="ECO:0000313" key="3">
    <source>
        <dbReference type="EMBL" id="MST54712.1"/>
    </source>
</evidence>
<keyword evidence="3" id="KW-0670">Pyruvate</keyword>
<dbReference type="GO" id="GO:0006094">
    <property type="term" value="P:gluconeogenesis"/>
    <property type="evidence" value="ECO:0007669"/>
    <property type="project" value="TreeGrafter"/>
</dbReference>
<organism evidence="3 4">
    <name type="scientific">Pyramidobacter porci</name>
    <dbReference type="NCBI Taxonomy" id="2605789"/>
    <lineage>
        <taxon>Bacteria</taxon>
        <taxon>Thermotogati</taxon>
        <taxon>Synergistota</taxon>
        <taxon>Synergistia</taxon>
        <taxon>Synergistales</taxon>
        <taxon>Dethiosulfovibrionaceae</taxon>
        <taxon>Pyramidobacter</taxon>
    </lineage>
</organism>
<feature type="compositionally biased region" description="Basic and acidic residues" evidence="1">
    <location>
        <begin position="13"/>
        <end position="36"/>
    </location>
</feature>
<accession>A0A6L5YAZ8</accession>
<dbReference type="NCBIfam" id="NF006761">
    <property type="entry name" value="PRK09282.1"/>
    <property type="match status" value="1"/>
</dbReference>
<dbReference type="Proteomes" id="UP000473699">
    <property type="component" value="Unassembled WGS sequence"/>
</dbReference>
<feature type="domain" description="Pyruvate carboxyltransferase" evidence="2">
    <location>
        <begin position="44"/>
        <end position="304"/>
    </location>
</feature>
<reference evidence="3 4" key="1">
    <citation type="submission" date="2019-08" db="EMBL/GenBank/DDBJ databases">
        <title>In-depth cultivation of the pig gut microbiome towards novel bacterial diversity and tailored functional studies.</title>
        <authorList>
            <person name="Wylensek D."/>
            <person name="Hitch T.C.A."/>
            <person name="Clavel T."/>
        </authorList>
    </citation>
    <scope>NUCLEOTIDE SEQUENCE [LARGE SCALE GENOMIC DNA]</scope>
    <source>
        <strain evidence="3 4">SM-530-WT-4B</strain>
    </source>
</reference>
<dbReference type="SUPFAM" id="SSF51569">
    <property type="entry name" value="Aldolase"/>
    <property type="match status" value="1"/>
</dbReference>
<dbReference type="InterPro" id="IPR000891">
    <property type="entry name" value="PYR_CT"/>
</dbReference>
<dbReference type="SUPFAM" id="SSF89000">
    <property type="entry name" value="post-HMGL domain-like"/>
    <property type="match status" value="1"/>
</dbReference>
<dbReference type="RefSeq" id="WP_154527830.1">
    <property type="nucleotide sequence ID" value="NZ_JAXDZJ010000233.1"/>
</dbReference>
<dbReference type="Gene3D" id="3.20.20.70">
    <property type="entry name" value="Aldolase class I"/>
    <property type="match status" value="1"/>
</dbReference>
<dbReference type="PROSITE" id="PS50991">
    <property type="entry name" value="PYR_CT"/>
    <property type="match status" value="1"/>
</dbReference>
<dbReference type="InterPro" id="IPR013785">
    <property type="entry name" value="Aldolase_TIM"/>
</dbReference>
<dbReference type="InterPro" id="IPR055268">
    <property type="entry name" value="PCB-like"/>
</dbReference>
<feature type="region of interest" description="Disordered" evidence="1">
    <location>
        <begin position="1"/>
        <end position="36"/>
    </location>
</feature>
<evidence type="ECO:0000256" key="1">
    <source>
        <dbReference type="SAM" id="MobiDB-lite"/>
    </source>
</evidence>
<comment type="caution">
    <text evidence="3">The sequence shown here is derived from an EMBL/GenBank/DDBJ whole genome shotgun (WGS) entry which is preliminary data.</text>
</comment>
<dbReference type="PANTHER" id="PTHR43778">
    <property type="entry name" value="PYRUVATE CARBOXYLASE"/>
    <property type="match status" value="1"/>
</dbReference>
<evidence type="ECO:0000259" key="2">
    <source>
        <dbReference type="PROSITE" id="PS50991"/>
    </source>
</evidence>
<dbReference type="GO" id="GO:0004736">
    <property type="term" value="F:pyruvate carboxylase activity"/>
    <property type="evidence" value="ECO:0007669"/>
    <property type="project" value="UniProtKB-EC"/>
</dbReference>
<dbReference type="Pfam" id="PF00682">
    <property type="entry name" value="HMGL-like"/>
    <property type="match status" value="1"/>
</dbReference>
<dbReference type="EMBL" id="VUNH01000001">
    <property type="protein sequence ID" value="MST54712.1"/>
    <property type="molecule type" value="Genomic_DNA"/>
</dbReference>
<name>A0A6L5YAZ8_9BACT</name>
<dbReference type="InterPro" id="IPR003379">
    <property type="entry name" value="Carboxylase_cons_dom"/>
</dbReference>